<accession>A0A7G6DZG4</accession>
<dbReference type="EMBL" id="CP045798">
    <property type="protein sequence ID" value="QNB45218.1"/>
    <property type="molecule type" value="Genomic_DNA"/>
</dbReference>
<reference evidence="1 2" key="1">
    <citation type="journal article" date="2019" name="Front. Microbiol.">
        <title>Thermoanaerosceptrum fracticalcis gen. nov. sp. nov., a Novel Fumarate-Fermenting Microorganism From a Deep Fractured Carbonate Aquifer of the US Great Basin.</title>
        <authorList>
            <person name="Hamilton-Brehm S.D."/>
            <person name="Stewart L.E."/>
            <person name="Zavarin M."/>
            <person name="Caldwell M."/>
            <person name="Lawson P.A."/>
            <person name="Onstott T.C."/>
            <person name="Grzymski J."/>
            <person name="Neveux I."/>
            <person name="Lollar B.S."/>
            <person name="Russell C.E."/>
            <person name="Moser D.P."/>
        </authorList>
    </citation>
    <scope>NUCLEOTIDE SEQUENCE [LARGE SCALE GENOMIC DNA]</scope>
    <source>
        <strain evidence="1 2">DRI-13</strain>
    </source>
</reference>
<gene>
    <name evidence="1" type="ORF">BR63_02120</name>
</gene>
<protein>
    <submittedName>
        <fullName evidence="1">Uncharacterized protein</fullName>
    </submittedName>
</protein>
<evidence type="ECO:0000313" key="1">
    <source>
        <dbReference type="EMBL" id="QNB45218.1"/>
    </source>
</evidence>
<evidence type="ECO:0000313" key="2">
    <source>
        <dbReference type="Proteomes" id="UP000515847"/>
    </source>
</evidence>
<proteinExistence type="predicted"/>
<name>A0A7G6DZG4_THEFR</name>
<dbReference type="AlphaFoldDB" id="A0A7G6DZG4"/>
<keyword evidence="2" id="KW-1185">Reference proteome</keyword>
<dbReference type="RefSeq" id="WP_034423406.1">
    <property type="nucleotide sequence ID" value="NZ_CP045798.1"/>
</dbReference>
<sequence length="76" mass="8696">MAYWMNKKPCWEIKNCSPEKKENCTAFHNQTLPCWAVGGRHGGTCHDTEKCKGCQVYLQYGKGRPILVYVDEKTNA</sequence>
<dbReference type="Proteomes" id="UP000515847">
    <property type="component" value="Chromosome"/>
</dbReference>
<dbReference type="OrthoDB" id="5392220at2"/>
<dbReference type="KEGG" id="tfr:BR63_02120"/>
<organism evidence="1 2">
    <name type="scientific">Thermanaerosceptrum fracticalcis</name>
    <dbReference type="NCBI Taxonomy" id="1712410"/>
    <lineage>
        <taxon>Bacteria</taxon>
        <taxon>Bacillati</taxon>
        <taxon>Bacillota</taxon>
        <taxon>Clostridia</taxon>
        <taxon>Eubacteriales</taxon>
        <taxon>Peptococcaceae</taxon>
        <taxon>Thermanaerosceptrum</taxon>
    </lineage>
</organism>